<proteinExistence type="predicted"/>
<accession>A0A2A6JBJ1</accession>
<dbReference type="PRINTS" id="PR00034">
    <property type="entry name" value="HTHCRP"/>
</dbReference>
<keyword evidence="3" id="KW-0804">Transcription</keyword>
<dbReference type="InterPro" id="IPR018490">
    <property type="entry name" value="cNMP-bd_dom_sf"/>
</dbReference>
<dbReference type="PANTHER" id="PTHR24567">
    <property type="entry name" value="CRP FAMILY TRANSCRIPTIONAL REGULATORY PROTEIN"/>
    <property type="match status" value="1"/>
</dbReference>
<dbReference type="PROSITE" id="PS00042">
    <property type="entry name" value="HTH_CRP_1"/>
    <property type="match status" value="1"/>
</dbReference>
<keyword evidence="4" id="KW-0535">Nitrogen fixation</keyword>
<keyword evidence="2" id="KW-0238">DNA-binding</keyword>
<dbReference type="AlphaFoldDB" id="A0A2A6JBJ1"/>
<evidence type="ECO:0000259" key="5">
    <source>
        <dbReference type="PROSITE" id="PS51063"/>
    </source>
</evidence>
<dbReference type="InterPro" id="IPR036390">
    <property type="entry name" value="WH_DNA-bd_sf"/>
</dbReference>
<evidence type="ECO:0000313" key="7">
    <source>
        <dbReference type="Proteomes" id="UP000220768"/>
    </source>
</evidence>
<dbReference type="Pfam" id="PF00027">
    <property type="entry name" value="cNMP_binding"/>
    <property type="match status" value="1"/>
</dbReference>
<evidence type="ECO:0000256" key="1">
    <source>
        <dbReference type="ARBA" id="ARBA00023015"/>
    </source>
</evidence>
<dbReference type="RefSeq" id="WP_097613051.1">
    <property type="nucleotide sequence ID" value="NZ_NWSV01000008.1"/>
</dbReference>
<dbReference type="InterPro" id="IPR000595">
    <property type="entry name" value="cNMP-bd_dom"/>
</dbReference>
<dbReference type="Gene3D" id="2.60.120.10">
    <property type="entry name" value="Jelly Rolls"/>
    <property type="match status" value="1"/>
</dbReference>
<sequence>MDVAHSEVLELGIPVACRSCQARHGVVCGALSSTQLRELGRHSLRRKIDAGCEIVAQGSESSFYSNIMRGVVKLCKVMPDGRQQIVGLQFAPDFVGRPFVRESTLSAEAATDAEICVFPRNLLDRMISETPELQRSLHDQALKELDAAREWMLTLGRRTAEEKVASLLYLIATHAEPQTATSTAFDLPLSRAEIADFLGLTIETVSRQMTRLRKSGVISIENFRHIVVPDMDELEKKISA</sequence>
<evidence type="ECO:0000256" key="2">
    <source>
        <dbReference type="ARBA" id="ARBA00023125"/>
    </source>
</evidence>
<keyword evidence="7" id="KW-1185">Reference proteome</keyword>
<dbReference type="FunFam" id="1.10.10.10:FF:000028">
    <property type="entry name" value="Fumarate/nitrate reduction transcriptional regulator Fnr"/>
    <property type="match status" value="1"/>
</dbReference>
<dbReference type="SMART" id="SM00100">
    <property type="entry name" value="cNMP"/>
    <property type="match status" value="1"/>
</dbReference>
<dbReference type="EMBL" id="NWSV01000008">
    <property type="protein sequence ID" value="PDT03526.1"/>
    <property type="molecule type" value="Genomic_DNA"/>
</dbReference>
<dbReference type="CDD" id="cd00038">
    <property type="entry name" value="CAP_ED"/>
    <property type="match status" value="1"/>
</dbReference>
<organism evidence="6 7">
    <name type="scientific">Rhizobium chutanense</name>
    <dbReference type="NCBI Taxonomy" id="2035448"/>
    <lineage>
        <taxon>Bacteria</taxon>
        <taxon>Pseudomonadati</taxon>
        <taxon>Pseudomonadota</taxon>
        <taxon>Alphaproteobacteria</taxon>
        <taxon>Hyphomicrobiales</taxon>
        <taxon>Rhizobiaceae</taxon>
        <taxon>Rhizobium/Agrobacterium group</taxon>
        <taxon>Rhizobium</taxon>
    </lineage>
</organism>
<dbReference type="InterPro" id="IPR036388">
    <property type="entry name" value="WH-like_DNA-bd_sf"/>
</dbReference>
<comment type="caution">
    <text evidence="6">The sequence shown here is derived from an EMBL/GenBank/DDBJ whole genome shotgun (WGS) entry which is preliminary data.</text>
</comment>
<reference evidence="6 7" key="1">
    <citation type="submission" date="2017-09" db="EMBL/GenBank/DDBJ databases">
        <title>Comparative genomics of rhizobia isolated from Phaseolus vulgaris in China.</title>
        <authorList>
            <person name="Tong W."/>
        </authorList>
    </citation>
    <scope>NUCLEOTIDE SEQUENCE [LARGE SCALE GENOMIC DNA]</scope>
    <source>
        <strain evidence="6 7">C5</strain>
    </source>
</reference>
<dbReference type="Gene3D" id="1.10.10.10">
    <property type="entry name" value="Winged helix-like DNA-binding domain superfamily/Winged helix DNA-binding domain"/>
    <property type="match status" value="1"/>
</dbReference>
<name>A0A2A6JBJ1_9HYPH</name>
<dbReference type="Pfam" id="PF13545">
    <property type="entry name" value="HTH_Crp_2"/>
    <property type="match status" value="1"/>
</dbReference>
<dbReference type="SUPFAM" id="SSF51206">
    <property type="entry name" value="cAMP-binding domain-like"/>
    <property type="match status" value="1"/>
</dbReference>
<dbReference type="GO" id="GO:0003700">
    <property type="term" value="F:DNA-binding transcription factor activity"/>
    <property type="evidence" value="ECO:0007669"/>
    <property type="project" value="InterPro"/>
</dbReference>
<feature type="domain" description="HTH crp-type" evidence="5">
    <location>
        <begin position="158"/>
        <end position="232"/>
    </location>
</feature>
<dbReference type="PROSITE" id="PS51063">
    <property type="entry name" value="HTH_CRP_2"/>
    <property type="match status" value="1"/>
</dbReference>
<evidence type="ECO:0000256" key="3">
    <source>
        <dbReference type="ARBA" id="ARBA00023163"/>
    </source>
</evidence>
<dbReference type="CDD" id="cd00092">
    <property type="entry name" value="HTH_CRP"/>
    <property type="match status" value="1"/>
</dbReference>
<gene>
    <name evidence="6" type="ORF">CO666_15550</name>
</gene>
<dbReference type="InterPro" id="IPR050397">
    <property type="entry name" value="Env_Response_Regulators"/>
</dbReference>
<dbReference type="SMART" id="SM00419">
    <property type="entry name" value="HTH_CRP"/>
    <property type="match status" value="1"/>
</dbReference>
<dbReference type="InterPro" id="IPR014710">
    <property type="entry name" value="RmlC-like_jellyroll"/>
</dbReference>
<evidence type="ECO:0000313" key="6">
    <source>
        <dbReference type="EMBL" id="PDT03526.1"/>
    </source>
</evidence>
<dbReference type="Proteomes" id="UP000220768">
    <property type="component" value="Unassembled WGS sequence"/>
</dbReference>
<dbReference type="GO" id="GO:0003677">
    <property type="term" value="F:DNA binding"/>
    <property type="evidence" value="ECO:0007669"/>
    <property type="project" value="UniProtKB-KW"/>
</dbReference>
<protein>
    <submittedName>
        <fullName evidence="6">Transcriptional regulator</fullName>
    </submittedName>
</protein>
<dbReference type="InterPro" id="IPR018335">
    <property type="entry name" value="Tscrpt_reg_HTH_Crp-type_CS"/>
</dbReference>
<dbReference type="SUPFAM" id="SSF46785">
    <property type="entry name" value="Winged helix' DNA-binding domain"/>
    <property type="match status" value="1"/>
</dbReference>
<dbReference type="InterPro" id="IPR012318">
    <property type="entry name" value="HTH_CRP"/>
</dbReference>
<dbReference type="GO" id="GO:0005829">
    <property type="term" value="C:cytosol"/>
    <property type="evidence" value="ECO:0007669"/>
    <property type="project" value="TreeGrafter"/>
</dbReference>
<dbReference type="PANTHER" id="PTHR24567:SF75">
    <property type="entry name" value="FUMARATE AND NITRATE REDUCTION REGULATORY PROTEIN"/>
    <property type="match status" value="1"/>
</dbReference>
<evidence type="ECO:0000256" key="4">
    <source>
        <dbReference type="ARBA" id="ARBA00023231"/>
    </source>
</evidence>
<keyword evidence="1" id="KW-0805">Transcription regulation</keyword>